<evidence type="ECO:0000313" key="1">
    <source>
        <dbReference type="EMBL" id="CAB4172438.1"/>
    </source>
</evidence>
<name>A0A6J5PTQ6_9CAUD</name>
<accession>A0A6J5PTQ6</accession>
<dbReference type="EMBL" id="LR796885">
    <property type="protein sequence ID" value="CAB4172438.1"/>
    <property type="molecule type" value="Genomic_DNA"/>
</dbReference>
<proteinExistence type="predicted"/>
<gene>
    <name evidence="1" type="ORF">UFOVP935_16</name>
</gene>
<reference evidence="1" key="1">
    <citation type="submission" date="2020-05" db="EMBL/GenBank/DDBJ databases">
        <authorList>
            <person name="Chiriac C."/>
            <person name="Salcher M."/>
            <person name="Ghai R."/>
            <person name="Kavagutti S V."/>
        </authorList>
    </citation>
    <scope>NUCLEOTIDE SEQUENCE</scope>
</reference>
<organism evidence="1">
    <name type="scientific">uncultured Caudovirales phage</name>
    <dbReference type="NCBI Taxonomy" id="2100421"/>
    <lineage>
        <taxon>Viruses</taxon>
        <taxon>Duplodnaviria</taxon>
        <taxon>Heunggongvirae</taxon>
        <taxon>Uroviricota</taxon>
        <taxon>Caudoviricetes</taxon>
        <taxon>Peduoviridae</taxon>
        <taxon>Maltschvirus</taxon>
        <taxon>Maltschvirus maltsch</taxon>
    </lineage>
</organism>
<protein>
    <submittedName>
        <fullName evidence="1">Uncharacterized protein</fullName>
    </submittedName>
</protein>
<sequence>MIPKLLLATFFALLFLIPARIVVQRVPGQDAVQRMDEDDQDKQNRRSNRYVFPIHSSVPMR</sequence>